<keyword evidence="3" id="KW-1185">Reference proteome</keyword>
<reference evidence="2" key="1">
    <citation type="submission" date="2023-06" db="EMBL/GenBank/DDBJ databases">
        <title>Genome-scale phylogeny and comparative genomics of the fungal order Sordariales.</title>
        <authorList>
            <consortium name="Lawrence Berkeley National Laboratory"/>
            <person name="Hensen N."/>
            <person name="Bonometti L."/>
            <person name="Westerberg I."/>
            <person name="Brannstrom I.O."/>
            <person name="Guillou S."/>
            <person name="Cros-Aarteil S."/>
            <person name="Calhoun S."/>
            <person name="Haridas S."/>
            <person name="Kuo A."/>
            <person name="Mondo S."/>
            <person name="Pangilinan J."/>
            <person name="Riley R."/>
            <person name="LaButti K."/>
            <person name="Andreopoulos B."/>
            <person name="Lipzen A."/>
            <person name="Chen C."/>
            <person name="Yanf M."/>
            <person name="Daum C."/>
            <person name="Ng V."/>
            <person name="Clum A."/>
            <person name="Steindorff A."/>
            <person name="Ohm R."/>
            <person name="Martin F."/>
            <person name="Silar P."/>
            <person name="Natvig D."/>
            <person name="Lalanne C."/>
            <person name="Gautier V."/>
            <person name="Ament-velasquez S.L."/>
            <person name="Kruys A."/>
            <person name="Hutchinson M.I."/>
            <person name="Powell A.J."/>
            <person name="Barry K."/>
            <person name="Miller A.N."/>
            <person name="Grigoriev I.V."/>
            <person name="Debuchy R."/>
            <person name="Gladieux P."/>
            <person name="Thoren M.H."/>
            <person name="Johannesson H."/>
        </authorList>
    </citation>
    <scope>NUCLEOTIDE SEQUENCE</scope>
    <source>
        <strain evidence="2">SMH2392-1A</strain>
    </source>
</reference>
<dbReference type="RefSeq" id="XP_060294427.1">
    <property type="nucleotide sequence ID" value="XM_060434581.1"/>
</dbReference>
<keyword evidence="1" id="KW-0472">Membrane</keyword>
<name>A0AA40DR56_9PEZI</name>
<dbReference type="EMBL" id="JAUIRO010000005">
    <property type="protein sequence ID" value="KAK0713104.1"/>
    <property type="molecule type" value="Genomic_DNA"/>
</dbReference>
<comment type="caution">
    <text evidence="2">The sequence shown here is derived from an EMBL/GenBank/DDBJ whole genome shotgun (WGS) entry which is preliminary data.</text>
</comment>
<evidence type="ECO:0000256" key="1">
    <source>
        <dbReference type="SAM" id="Phobius"/>
    </source>
</evidence>
<protein>
    <submittedName>
        <fullName evidence="2">Uncharacterized protein</fullName>
    </submittedName>
</protein>
<evidence type="ECO:0000313" key="2">
    <source>
        <dbReference type="EMBL" id="KAK0713104.1"/>
    </source>
</evidence>
<feature type="transmembrane region" description="Helical" evidence="1">
    <location>
        <begin position="45"/>
        <end position="62"/>
    </location>
</feature>
<dbReference type="Proteomes" id="UP001172101">
    <property type="component" value="Unassembled WGS sequence"/>
</dbReference>
<keyword evidence="1" id="KW-1133">Transmembrane helix</keyword>
<dbReference type="AlphaFoldDB" id="A0AA40DR56"/>
<accession>A0AA40DR56</accession>
<sequence>MRWTRKGSLLTFLSDFIVLPLFPFLLHGSAYFFSTSSLVRLTLSYSSSHCIFTFGFPAITIVNGRSSGTISVGSLALDTRSVSPSLISLSIAY</sequence>
<gene>
    <name evidence="2" type="ORF">B0T26DRAFT_355690</name>
</gene>
<proteinExistence type="predicted"/>
<keyword evidence="1" id="KW-0812">Transmembrane</keyword>
<evidence type="ECO:0000313" key="3">
    <source>
        <dbReference type="Proteomes" id="UP001172101"/>
    </source>
</evidence>
<organism evidence="2 3">
    <name type="scientific">Lasiosphaeria miniovina</name>
    <dbReference type="NCBI Taxonomy" id="1954250"/>
    <lineage>
        <taxon>Eukaryota</taxon>
        <taxon>Fungi</taxon>
        <taxon>Dikarya</taxon>
        <taxon>Ascomycota</taxon>
        <taxon>Pezizomycotina</taxon>
        <taxon>Sordariomycetes</taxon>
        <taxon>Sordariomycetidae</taxon>
        <taxon>Sordariales</taxon>
        <taxon>Lasiosphaeriaceae</taxon>
        <taxon>Lasiosphaeria</taxon>
    </lineage>
</organism>
<feature type="transmembrane region" description="Helical" evidence="1">
    <location>
        <begin position="12"/>
        <end position="33"/>
    </location>
</feature>
<dbReference type="GeneID" id="85317851"/>